<dbReference type="AlphaFoldDB" id="A0A833H4G6"/>
<dbReference type="Pfam" id="PF14094">
    <property type="entry name" value="DUF4272"/>
    <property type="match status" value="1"/>
</dbReference>
<dbReference type="EMBL" id="WBUI01000001">
    <property type="protein sequence ID" value="KAB2935162.1"/>
    <property type="molecule type" value="Genomic_DNA"/>
</dbReference>
<name>A0A833H4G6_9LEPT</name>
<dbReference type="InterPro" id="IPR025368">
    <property type="entry name" value="DUF4272"/>
</dbReference>
<comment type="caution">
    <text evidence="1">The sequence shown here is derived from an EMBL/GenBank/DDBJ whole genome shotgun (WGS) entry which is preliminary data.</text>
</comment>
<proteinExistence type="predicted"/>
<evidence type="ECO:0000313" key="2">
    <source>
        <dbReference type="Proteomes" id="UP000460298"/>
    </source>
</evidence>
<sequence>MNRREIREQTIVQLKSSGVEIPAHLPLLEADSELSPKNGDDVARKIAALGMVIGMGYGADHAVLIDGIESADLWPYVSPREAERLKNSSLVSDQDRIDFQWLAECVYAFAWCLDIVELNPTCSCPDNLASLTVPGNKPAEFVKNRCLRPMTEILQQADLHYCLHWHERQRRLEGLDGLVGEGVVWERRRALDWVIGVSEDWDNMPADT</sequence>
<organism evidence="1 2">
    <name type="scientific">Leptonema illini</name>
    <dbReference type="NCBI Taxonomy" id="183"/>
    <lineage>
        <taxon>Bacteria</taxon>
        <taxon>Pseudomonadati</taxon>
        <taxon>Spirochaetota</taxon>
        <taxon>Spirochaetia</taxon>
        <taxon>Leptospirales</taxon>
        <taxon>Leptospiraceae</taxon>
        <taxon>Leptonema</taxon>
    </lineage>
</organism>
<dbReference type="Proteomes" id="UP000460298">
    <property type="component" value="Unassembled WGS sequence"/>
</dbReference>
<protein>
    <submittedName>
        <fullName evidence="1">DUF4272 domain-containing protein</fullName>
    </submittedName>
</protein>
<accession>A0A833H4G6</accession>
<reference evidence="1 2" key="1">
    <citation type="submission" date="2019-10" db="EMBL/GenBank/DDBJ databases">
        <title>Extracellular Electron Transfer in a Candidatus Methanoperedens spp. Enrichment Culture.</title>
        <authorList>
            <person name="Berger S."/>
            <person name="Rangel Shaw D."/>
            <person name="Berben T."/>
            <person name="In 'T Zandt M."/>
            <person name="Frank J."/>
            <person name="Reimann J."/>
            <person name="Jetten M.S.M."/>
            <person name="Welte C.U."/>
        </authorList>
    </citation>
    <scope>NUCLEOTIDE SEQUENCE [LARGE SCALE GENOMIC DNA]</scope>
    <source>
        <strain evidence="1">SB12</strain>
    </source>
</reference>
<gene>
    <name evidence="1" type="ORF">F9K24_00100</name>
</gene>
<evidence type="ECO:0000313" key="1">
    <source>
        <dbReference type="EMBL" id="KAB2935162.1"/>
    </source>
</evidence>